<protein>
    <submittedName>
        <fullName evidence="5">Helix-turn-helix transcriptional regulator</fullName>
    </submittedName>
</protein>
<dbReference type="Proteomes" id="UP000707206">
    <property type="component" value="Unassembled WGS sequence"/>
</dbReference>
<keyword evidence="3" id="KW-0804">Transcription</keyword>
<sequence length="286" mass="32663">MKVQPFKIPKPVQYNLIIQVDKGDTFYPLLHQHEEIQVSCVLSGQGKLIVSDSINPFTSGDIFVIGGQSPHLFQSATGGNRAYMISLFFTLESFGKGFFEVPELSEVNLFYDTIGGGIKICSKLKSIRKIMETLPKASKFERFLHFLRLIQKINAAKKRELAAFVSRKKISHTEGKRLQLVFEYVMNHFDKEITLSDIAMRSHMTPPSFCRFFKQHTNKTFFEFLMELRISHSCELLAGPLELPIAEIAEKSGFNSVSHFNRSFKRIKKMTPSSFKGKMTVATNYQ</sequence>
<dbReference type="InterPro" id="IPR020449">
    <property type="entry name" value="Tscrpt_reg_AraC-type_HTH"/>
</dbReference>
<keyword evidence="2" id="KW-0238">DNA-binding</keyword>
<dbReference type="EMBL" id="VIKU02000003">
    <property type="protein sequence ID" value="NHF60238.1"/>
    <property type="molecule type" value="Genomic_DNA"/>
</dbReference>
<dbReference type="PRINTS" id="PR00032">
    <property type="entry name" value="HTHARAC"/>
</dbReference>
<dbReference type="AlphaFoldDB" id="A0A967AW69"/>
<keyword evidence="1" id="KW-0805">Transcription regulation</keyword>
<evidence type="ECO:0000313" key="6">
    <source>
        <dbReference type="Proteomes" id="UP000707206"/>
    </source>
</evidence>
<dbReference type="InterPro" id="IPR018062">
    <property type="entry name" value="HTH_AraC-typ_CS"/>
</dbReference>
<comment type="caution">
    <text evidence="5">The sequence shown here is derived from an EMBL/GenBank/DDBJ whole genome shotgun (WGS) entry which is preliminary data.</text>
</comment>
<evidence type="ECO:0000256" key="1">
    <source>
        <dbReference type="ARBA" id="ARBA00023015"/>
    </source>
</evidence>
<dbReference type="PROSITE" id="PS00041">
    <property type="entry name" value="HTH_ARAC_FAMILY_1"/>
    <property type="match status" value="1"/>
</dbReference>
<dbReference type="GO" id="GO:0043565">
    <property type="term" value="F:sequence-specific DNA binding"/>
    <property type="evidence" value="ECO:0007669"/>
    <property type="project" value="InterPro"/>
</dbReference>
<proteinExistence type="predicted"/>
<dbReference type="InterPro" id="IPR014710">
    <property type="entry name" value="RmlC-like_jellyroll"/>
</dbReference>
<gene>
    <name evidence="5" type="ORF">FK220_012860</name>
</gene>
<feature type="domain" description="HTH araC/xylS-type" evidence="4">
    <location>
        <begin position="179"/>
        <end position="278"/>
    </location>
</feature>
<evidence type="ECO:0000313" key="5">
    <source>
        <dbReference type="EMBL" id="NHF60238.1"/>
    </source>
</evidence>
<evidence type="ECO:0000256" key="3">
    <source>
        <dbReference type="ARBA" id="ARBA00023163"/>
    </source>
</evidence>
<evidence type="ECO:0000259" key="4">
    <source>
        <dbReference type="PROSITE" id="PS01124"/>
    </source>
</evidence>
<dbReference type="SMART" id="SM00342">
    <property type="entry name" value="HTH_ARAC"/>
    <property type="match status" value="1"/>
</dbReference>
<dbReference type="InterPro" id="IPR018060">
    <property type="entry name" value="HTH_AraC"/>
</dbReference>
<dbReference type="Gene3D" id="1.10.10.60">
    <property type="entry name" value="Homeodomain-like"/>
    <property type="match status" value="2"/>
</dbReference>
<keyword evidence="6" id="KW-1185">Reference proteome</keyword>
<dbReference type="InterPro" id="IPR009057">
    <property type="entry name" value="Homeodomain-like_sf"/>
</dbReference>
<organism evidence="5 6">
    <name type="scientific">Pelagihabitans pacificus</name>
    <dbReference type="NCBI Taxonomy" id="2696054"/>
    <lineage>
        <taxon>Bacteria</taxon>
        <taxon>Pseudomonadati</taxon>
        <taxon>Bacteroidota</taxon>
        <taxon>Flavobacteriia</taxon>
        <taxon>Flavobacteriales</taxon>
        <taxon>Flavobacteriaceae</taxon>
        <taxon>Pelagihabitans</taxon>
    </lineage>
</organism>
<name>A0A967AW69_9FLAO</name>
<accession>A0A967AW69</accession>
<dbReference type="RefSeq" id="WP_152574730.1">
    <property type="nucleotide sequence ID" value="NZ_VIKU02000003.1"/>
</dbReference>
<dbReference type="GO" id="GO:0003700">
    <property type="term" value="F:DNA-binding transcription factor activity"/>
    <property type="evidence" value="ECO:0007669"/>
    <property type="project" value="InterPro"/>
</dbReference>
<reference evidence="5" key="1">
    <citation type="submission" date="2019-07" db="EMBL/GenBank/DDBJ databases">
        <authorList>
            <person name="De-Chao Zhang Q."/>
        </authorList>
    </citation>
    <scope>NUCLEOTIDE SEQUENCE</scope>
    <source>
        <strain evidence="5">TP-CH-4</strain>
    </source>
</reference>
<dbReference type="PROSITE" id="PS01124">
    <property type="entry name" value="HTH_ARAC_FAMILY_2"/>
    <property type="match status" value="1"/>
</dbReference>
<dbReference type="PANTHER" id="PTHR43280">
    <property type="entry name" value="ARAC-FAMILY TRANSCRIPTIONAL REGULATOR"/>
    <property type="match status" value="1"/>
</dbReference>
<evidence type="ECO:0000256" key="2">
    <source>
        <dbReference type="ARBA" id="ARBA00023125"/>
    </source>
</evidence>
<reference evidence="5" key="2">
    <citation type="submission" date="2020-03" db="EMBL/GenBank/DDBJ databases">
        <title>Flavobacteriaceae bacterium strain TP-CH-4, a member of the family Flavobacteriaceae isolated from a deep-sea seamount.</title>
        <authorList>
            <person name="Zhang D.-C."/>
        </authorList>
    </citation>
    <scope>NUCLEOTIDE SEQUENCE</scope>
    <source>
        <strain evidence="5">TP-CH-4</strain>
    </source>
</reference>
<dbReference type="SUPFAM" id="SSF51182">
    <property type="entry name" value="RmlC-like cupins"/>
    <property type="match status" value="1"/>
</dbReference>
<dbReference type="InterPro" id="IPR011051">
    <property type="entry name" value="RmlC_Cupin_sf"/>
</dbReference>
<dbReference type="Pfam" id="PF12833">
    <property type="entry name" value="HTH_18"/>
    <property type="match status" value="1"/>
</dbReference>
<dbReference type="Gene3D" id="2.60.120.10">
    <property type="entry name" value="Jelly Rolls"/>
    <property type="match status" value="1"/>
</dbReference>
<dbReference type="PANTHER" id="PTHR43280:SF27">
    <property type="entry name" value="TRANSCRIPTIONAL REGULATOR MTLR"/>
    <property type="match status" value="1"/>
</dbReference>
<dbReference type="SUPFAM" id="SSF46689">
    <property type="entry name" value="Homeodomain-like"/>
    <property type="match status" value="2"/>
</dbReference>